<dbReference type="PIRSF" id="PIRSF005578">
    <property type="entry name" value="TlyA"/>
    <property type="match status" value="1"/>
</dbReference>
<dbReference type="PANTHER" id="PTHR32319">
    <property type="entry name" value="BACTERIAL HEMOLYSIN-LIKE PROTEIN"/>
    <property type="match status" value="1"/>
</dbReference>
<dbReference type="CDD" id="cd00165">
    <property type="entry name" value="S4"/>
    <property type="match status" value="1"/>
</dbReference>
<dbReference type="AlphaFoldDB" id="I0YYU2"/>
<organism evidence="5 6">
    <name type="scientific">Coccomyxa subellipsoidea (strain C-169)</name>
    <name type="common">Green microalga</name>
    <dbReference type="NCBI Taxonomy" id="574566"/>
    <lineage>
        <taxon>Eukaryota</taxon>
        <taxon>Viridiplantae</taxon>
        <taxon>Chlorophyta</taxon>
        <taxon>core chlorophytes</taxon>
        <taxon>Trebouxiophyceae</taxon>
        <taxon>Trebouxiophyceae incertae sedis</taxon>
        <taxon>Coccomyxaceae</taxon>
        <taxon>Coccomyxa</taxon>
        <taxon>Coccomyxa subellipsoidea</taxon>
    </lineage>
</organism>
<protein>
    <submittedName>
        <fullName evidence="5">Hemolysin A</fullName>
    </submittedName>
</protein>
<dbReference type="GO" id="GO:0008168">
    <property type="term" value="F:methyltransferase activity"/>
    <property type="evidence" value="ECO:0007669"/>
    <property type="project" value="InterPro"/>
</dbReference>
<dbReference type="InterPro" id="IPR047048">
    <property type="entry name" value="TlyA"/>
</dbReference>
<dbReference type="OrthoDB" id="449109at2759"/>
<proteinExistence type="inferred from homology"/>
<name>I0YYU2_COCSC</name>
<dbReference type="SMART" id="SM00363">
    <property type="entry name" value="S4"/>
    <property type="match status" value="1"/>
</dbReference>
<dbReference type="InterPro" id="IPR029063">
    <property type="entry name" value="SAM-dependent_MTases_sf"/>
</dbReference>
<evidence type="ECO:0000313" key="6">
    <source>
        <dbReference type="Proteomes" id="UP000007264"/>
    </source>
</evidence>
<gene>
    <name evidence="5" type="ORF">COCSUDRAFT_28915</name>
</gene>
<dbReference type="EMBL" id="AGSI01000007">
    <property type="protein sequence ID" value="EIE23561.1"/>
    <property type="molecule type" value="Genomic_DNA"/>
</dbReference>
<sequence length="258" mass="27540">MQNPKKRRLDEVCLEQYPEHSRSVIQSWIAQGKVAINGRVITKAGTPVASTSTVDITAVAPKFVCSRAGLKLEGALDHFGLDVSGMRVLDAGLSTGGFTDCLLQRGATHVIGVDVGYGQVAERVRTDARVTVMERTNLRYVQLGDLPEALPVDLATLDLSFISLLKVLPAVVALLQPRAHLLALIKPQFEAGRDEVGKGGIVKDASIHRKVIEKVTAGIEEAGFVSKGCIESPLKGAVGGNTEFLALFERTSAQSGNE</sequence>
<dbReference type="InterPro" id="IPR002877">
    <property type="entry name" value="RNA_MeTrfase_FtsJ_dom"/>
</dbReference>
<dbReference type="Pfam" id="PF01479">
    <property type="entry name" value="S4"/>
    <property type="match status" value="1"/>
</dbReference>
<dbReference type="STRING" id="574566.I0YYU2"/>
<evidence type="ECO:0000256" key="3">
    <source>
        <dbReference type="PROSITE-ProRule" id="PRU00182"/>
    </source>
</evidence>
<dbReference type="RefSeq" id="XP_005648105.1">
    <property type="nucleotide sequence ID" value="XM_005648048.1"/>
</dbReference>
<accession>I0YYU2</accession>
<evidence type="ECO:0000256" key="1">
    <source>
        <dbReference type="ARBA" id="ARBA00022884"/>
    </source>
</evidence>
<dbReference type="SUPFAM" id="SSF53335">
    <property type="entry name" value="S-adenosyl-L-methionine-dependent methyltransferases"/>
    <property type="match status" value="1"/>
</dbReference>
<evidence type="ECO:0000256" key="2">
    <source>
        <dbReference type="ARBA" id="ARBA00029460"/>
    </source>
</evidence>
<dbReference type="GO" id="GO:0003723">
    <property type="term" value="F:RNA binding"/>
    <property type="evidence" value="ECO:0007669"/>
    <property type="project" value="UniProtKB-KW"/>
</dbReference>
<dbReference type="GO" id="GO:0032259">
    <property type="term" value="P:methylation"/>
    <property type="evidence" value="ECO:0007669"/>
    <property type="project" value="InterPro"/>
</dbReference>
<dbReference type="Gene3D" id="3.40.50.150">
    <property type="entry name" value="Vaccinia Virus protein VP39"/>
    <property type="match status" value="1"/>
</dbReference>
<dbReference type="KEGG" id="csl:COCSUDRAFT_28915"/>
<reference evidence="5 6" key="1">
    <citation type="journal article" date="2012" name="Genome Biol.">
        <title>The genome of the polar eukaryotic microalga coccomyxa subellipsoidea reveals traits of cold adaptation.</title>
        <authorList>
            <person name="Blanc G."/>
            <person name="Agarkova I."/>
            <person name="Grimwood J."/>
            <person name="Kuo A."/>
            <person name="Brueggeman A."/>
            <person name="Dunigan D."/>
            <person name="Gurnon J."/>
            <person name="Ladunga I."/>
            <person name="Lindquist E."/>
            <person name="Lucas S."/>
            <person name="Pangilinan J."/>
            <person name="Proschold T."/>
            <person name="Salamov A."/>
            <person name="Schmutz J."/>
            <person name="Weeks D."/>
            <person name="Yamada T."/>
            <person name="Claverie J.M."/>
            <person name="Grigoriev I."/>
            <person name="Van Etten J."/>
            <person name="Lomsadze A."/>
            <person name="Borodovsky M."/>
        </authorList>
    </citation>
    <scope>NUCLEOTIDE SEQUENCE [LARGE SCALE GENOMIC DNA]</scope>
    <source>
        <strain evidence="5 6">C-169</strain>
    </source>
</reference>
<dbReference type="PROSITE" id="PS50889">
    <property type="entry name" value="S4"/>
    <property type="match status" value="1"/>
</dbReference>
<dbReference type="SUPFAM" id="SSF55174">
    <property type="entry name" value="Alpha-L RNA-binding motif"/>
    <property type="match status" value="1"/>
</dbReference>
<dbReference type="Proteomes" id="UP000007264">
    <property type="component" value="Unassembled WGS sequence"/>
</dbReference>
<dbReference type="InterPro" id="IPR036986">
    <property type="entry name" value="S4_RNA-bd_sf"/>
</dbReference>
<dbReference type="GeneID" id="17041553"/>
<comment type="caution">
    <text evidence="5">The sequence shown here is derived from an EMBL/GenBank/DDBJ whole genome shotgun (WGS) entry which is preliminary data.</text>
</comment>
<evidence type="ECO:0000259" key="4">
    <source>
        <dbReference type="SMART" id="SM00363"/>
    </source>
</evidence>
<keyword evidence="6" id="KW-1185">Reference proteome</keyword>
<dbReference type="PANTHER" id="PTHR32319:SF0">
    <property type="entry name" value="BACTERIAL HEMOLYSIN-LIKE PROTEIN"/>
    <property type="match status" value="1"/>
</dbReference>
<dbReference type="NCBIfam" id="TIGR00478">
    <property type="entry name" value="tly"/>
    <property type="match status" value="1"/>
</dbReference>
<dbReference type="Pfam" id="PF01728">
    <property type="entry name" value="FtsJ"/>
    <property type="match status" value="1"/>
</dbReference>
<dbReference type="InterPro" id="IPR004538">
    <property type="entry name" value="Hemolysin_A/TlyA"/>
</dbReference>
<dbReference type="eggNOG" id="ENOG502QRA0">
    <property type="taxonomic scope" value="Eukaryota"/>
</dbReference>
<dbReference type="InterPro" id="IPR002942">
    <property type="entry name" value="S4_RNA-bd"/>
</dbReference>
<comment type="similarity">
    <text evidence="2">Belongs to the TlyA family.</text>
</comment>
<feature type="domain" description="RNA-binding S4" evidence="4">
    <location>
        <begin position="7"/>
        <end position="65"/>
    </location>
</feature>
<evidence type="ECO:0000313" key="5">
    <source>
        <dbReference type="EMBL" id="EIE23561.1"/>
    </source>
</evidence>
<keyword evidence="1 3" id="KW-0694">RNA-binding</keyword>
<dbReference type="Gene3D" id="3.10.290.10">
    <property type="entry name" value="RNA-binding S4 domain"/>
    <property type="match status" value="1"/>
</dbReference>